<evidence type="ECO:0000313" key="3">
    <source>
        <dbReference type="Proteomes" id="UP000225706"/>
    </source>
</evidence>
<dbReference type="InterPro" id="IPR036691">
    <property type="entry name" value="Endo/exonu/phosph_ase_sf"/>
</dbReference>
<dbReference type="InterPro" id="IPR036056">
    <property type="entry name" value="Fibrinogen-like_C"/>
</dbReference>
<dbReference type="SUPFAM" id="SSF56219">
    <property type="entry name" value="DNase I-like"/>
    <property type="match status" value="1"/>
</dbReference>
<dbReference type="SMART" id="SM00186">
    <property type="entry name" value="FBG"/>
    <property type="match status" value="1"/>
</dbReference>
<dbReference type="InterPro" id="IPR050373">
    <property type="entry name" value="Fibrinogen_C-term_domain"/>
</dbReference>
<dbReference type="SUPFAM" id="SSF56496">
    <property type="entry name" value="Fibrinogen C-terminal domain-like"/>
    <property type="match status" value="1"/>
</dbReference>
<dbReference type="CDD" id="cd00087">
    <property type="entry name" value="FReD"/>
    <property type="match status" value="1"/>
</dbReference>
<gene>
    <name evidence="2" type="primary">fibcd1</name>
    <name evidence="2" type="ORF">AWC38_SpisGene5782</name>
</gene>
<comment type="caution">
    <text evidence="2">The sequence shown here is derived from an EMBL/GenBank/DDBJ whole genome shotgun (WGS) entry which is preliminary data.</text>
</comment>
<protein>
    <submittedName>
        <fullName evidence="2">Fibrinogen C domain-containing protein 1</fullName>
    </submittedName>
</protein>
<feature type="domain" description="Fibrinogen C-terminal" evidence="1">
    <location>
        <begin position="42"/>
        <end position="209"/>
    </location>
</feature>
<dbReference type="Proteomes" id="UP000225706">
    <property type="component" value="Unassembled WGS sequence"/>
</dbReference>
<dbReference type="AlphaFoldDB" id="A0A2B4SLQ5"/>
<keyword evidence="3" id="KW-1185">Reference proteome</keyword>
<dbReference type="GO" id="GO:0005615">
    <property type="term" value="C:extracellular space"/>
    <property type="evidence" value="ECO:0007669"/>
    <property type="project" value="TreeGrafter"/>
</dbReference>
<dbReference type="NCBIfam" id="NF040941">
    <property type="entry name" value="GGGWT_bact"/>
    <property type="match status" value="1"/>
</dbReference>
<evidence type="ECO:0000259" key="1">
    <source>
        <dbReference type="PROSITE" id="PS51406"/>
    </source>
</evidence>
<dbReference type="InterPro" id="IPR002181">
    <property type="entry name" value="Fibrinogen_a/b/g_C_dom"/>
</dbReference>
<dbReference type="PANTHER" id="PTHR19143">
    <property type="entry name" value="FIBRINOGEN/TENASCIN/ANGIOPOEITIN"/>
    <property type="match status" value="1"/>
</dbReference>
<evidence type="ECO:0000313" key="2">
    <source>
        <dbReference type="EMBL" id="PFX29447.1"/>
    </source>
</evidence>
<reference evidence="3" key="1">
    <citation type="journal article" date="2017" name="bioRxiv">
        <title>Comparative analysis of the genomes of Stylophora pistillata and Acropora digitifera provides evidence for extensive differences between species of corals.</title>
        <authorList>
            <person name="Voolstra C.R."/>
            <person name="Li Y."/>
            <person name="Liew Y.J."/>
            <person name="Baumgarten S."/>
            <person name="Zoccola D."/>
            <person name="Flot J.-F."/>
            <person name="Tambutte S."/>
            <person name="Allemand D."/>
            <person name="Aranda M."/>
        </authorList>
    </citation>
    <scope>NUCLEOTIDE SEQUENCE [LARGE SCALE GENOMIC DNA]</scope>
</reference>
<dbReference type="PROSITE" id="PS51406">
    <property type="entry name" value="FIBRINOGEN_C_2"/>
    <property type="match status" value="1"/>
</dbReference>
<dbReference type="Gene3D" id="3.60.10.10">
    <property type="entry name" value="Endonuclease/exonuclease/phosphatase"/>
    <property type="match status" value="1"/>
</dbReference>
<organism evidence="2 3">
    <name type="scientific">Stylophora pistillata</name>
    <name type="common">Smooth cauliflower coral</name>
    <dbReference type="NCBI Taxonomy" id="50429"/>
    <lineage>
        <taxon>Eukaryota</taxon>
        <taxon>Metazoa</taxon>
        <taxon>Cnidaria</taxon>
        <taxon>Anthozoa</taxon>
        <taxon>Hexacorallia</taxon>
        <taxon>Scleractinia</taxon>
        <taxon>Astrocoeniina</taxon>
        <taxon>Pocilloporidae</taxon>
        <taxon>Stylophora</taxon>
    </lineage>
</organism>
<dbReference type="EMBL" id="LSMT01000065">
    <property type="protein sequence ID" value="PFX29447.1"/>
    <property type="molecule type" value="Genomic_DNA"/>
</dbReference>
<dbReference type="PANTHER" id="PTHR19143:SF458">
    <property type="entry name" value="FIBRINOGEN C-TERMINAL DOMAIN-CONTAINING PROTEIN-RELATED"/>
    <property type="match status" value="1"/>
</dbReference>
<accession>A0A2B4SLQ5</accession>
<name>A0A2B4SLQ5_STYPI</name>
<sequence>MDPDCVSINLGPLMQGKHKCQLNNATDKCLASEKDFTYLAIEFIVLAFRNCAEIFKSGDKRDGVHVIKPENQSAFDVFCDQTTAGGGWTLFQRRIDGSVDFNLKWTDYKQGFGNITAEFWLGLERIHHLTLDNNSMLRVDLEDFDGNTAYAEYSLFGVRSELNKYHLILRSYTGTAGDSFSYHNGWPFSTPDQDNDFKSTGNCAIEYEGESPTARVNNTVCDTASSFKRCQGGVDWRNLAFINIVSSSTRLFQVPKSLFLNTCSLKKIKNRVRASVALAADFRSWDIDVGVISETHLCRQKPDSIVALEGYTIYRRDRDWAGTDKRKKGGVAVYVRENLKVLNVNRQRSFEMLSVELLLPSGHHMLMTGLYHPPSFHYDEGDLIDTIIDRCDTFLDMHPNGVVLCGGDLNRLDLDCLSTSSGLVPMDGCVQFPKPRTWRNSVWDRRRETVMTISLINRSTTGSTFRAPGSLFDGMGALPGGLAAFPVEIGGKSAAGGDNASSWERRAPDIIITTRRAVTSPMTGLTTSHAFPVESTISGLVTHDFANRAERFYAAVPDTNRISVNCNLRQYGFLKRHLKDRRAGEEVRSPHKRLALTEDNFPEMLEVVT</sequence>
<dbReference type="InterPro" id="IPR014716">
    <property type="entry name" value="Fibrinogen_a/b/g_C_1"/>
</dbReference>
<dbReference type="Pfam" id="PF00147">
    <property type="entry name" value="Fibrinogen_C"/>
    <property type="match status" value="1"/>
</dbReference>
<dbReference type="OrthoDB" id="5982877at2759"/>
<dbReference type="Gene3D" id="3.90.215.10">
    <property type="entry name" value="Gamma Fibrinogen, chain A, domain 1"/>
    <property type="match status" value="1"/>
</dbReference>
<proteinExistence type="predicted"/>